<protein>
    <recommendedName>
        <fullName evidence="7">C2HC/C3H-type domain-containing protein</fullName>
    </recommendedName>
</protein>
<dbReference type="Proteomes" id="UP000277204">
    <property type="component" value="Unassembled WGS sequence"/>
</dbReference>
<gene>
    <name evidence="8" type="ORF">SMRZ_LOCUS6027</name>
</gene>
<proteinExistence type="predicted"/>
<organism evidence="8 9">
    <name type="scientific">Schistosoma margrebowiei</name>
    <dbReference type="NCBI Taxonomy" id="48269"/>
    <lineage>
        <taxon>Eukaryota</taxon>
        <taxon>Metazoa</taxon>
        <taxon>Spiralia</taxon>
        <taxon>Lophotrochozoa</taxon>
        <taxon>Platyhelminthes</taxon>
        <taxon>Trematoda</taxon>
        <taxon>Digenea</taxon>
        <taxon>Strigeidida</taxon>
        <taxon>Schistosomatoidea</taxon>
        <taxon>Schistosomatidae</taxon>
        <taxon>Schistosoma</taxon>
    </lineage>
</organism>
<dbReference type="AlphaFoldDB" id="A0A183LQF1"/>
<evidence type="ECO:0000313" key="8">
    <source>
        <dbReference type="EMBL" id="VDO69034.1"/>
    </source>
</evidence>
<dbReference type="PANTHER" id="PTHR13555:SF36">
    <property type="entry name" value="ZINC FINGER C2HC DOMAIN-CONTAINING PROTEIN 1B"/>
    <property type="match status" value="1"/>
</dbReference>
<evidence type="ECO:0000256" key="5">
    <source>
        <dbReference type="PROSITE-ProRule" id="PRU01371"/>
    </source>
</evidence>
<dbReference type="PROSITE" id="PS52027">
    <property type="entry name" value="ZF_C2HC_C3H"/>
    <property type="match status" value="1"/>
</dbReference>
<keyword evidence="1" id="KW-0479">Metal-binding</keyword>
<dbReference type="STRING" id="48269.A0A183LQF1"/>
<evidence type="ECO:0000256" key="3">
    <source>
        <dbReference type="ARBA" id="ARBA00022771"/>
    </source>
</evidence>
<name>A0A183LQF1_9TREM</name>
<accession>A0A183LQF1</accession>
<keyword evidence="4" id="KW-0862">Zinc</keyword>
<feature type="compositionally biased region" description="Polar residues" evidence="6">
    <location>
        <begin position="320"/>
        <end position="333"/>
    </location>
</feature>
<dbReference type="PANTHER" id="PTHR13555">
    <property type="entry name" value="C2H2 ZINC FINGER CGI-62-RELATED"/>
    <property type="match status" value="1"/>
</dbReference>
<evidence type="ECO:0000256" key="1">
    <source>
        <dbReference type="ARBA" id="ARBA00022723"/>
    </source>
</evidence>
<sequence>MFLFYYTQNRHKVVCIKNSTKKRKPFDSTKQRLQGIEEKNQNILGGATGIKSVETARKIAQVEARKHQWRKKHEEFISAIRAAKEYTVAKQTGKPLPPPPPPAIDPGSYTDCHDNNETCTSEGKHEIQLTAWMQLDDLNFADDLALLSHTHEQMEVKAASVASGSALIGFKIYKGKSKILKYNTTSTNLITLDGETLEQVESVTYLVSIIDKKGESDADIKTQISKIKLRCSAIITFCSLYKHFCELPISSVSYLIQCEYCLRRFNEKAAERHIKFCREKHSRLPTNNVSSNTTGIGRLRATTRTTAPANIDPTIRSNRKGSSTSSTQNNYGLHTNDENPSRTLHNTNSTRNTKHGIPQLAKPTRNRCDIFFA</sequence>
<dbReference type="InterPro" id="IPR049899">
    <property type="entry name" value="Znf_C2HC_C3H"/>
</dbReference>
<evidence type="ECO:0000256" key="6">
    <source>
        <dbReference type="SAM" id="MobiDB-lite"/>
    </source>
</evidence>
<feature type="compositionally biased region" description="Low complexity" evidence="6">
    <location>
        <begin position="293"/>
        <end position="307"/>
    </location>
</feature>
<dbReference type="EMBL" id="UZAI01002181">
    <property type="protein sequence ID" value="VDO69034.1"/>
    <property type="molecule type" value="Genomic_DNA"/>
</dbReference>
<feature type="domain" description="C2HC/C3H-type" evidence="7">
    <location>
        <begin position="254"/>
        <end position="283"/>
    </location>
</feature>
<evidence type="ECO:0000256" key="4">
    <source>
        <dbReference type="ARBA" id="ARBA00022833"/>
    </source>
</evidence>
<evidence type="ECO:0000313" key="9">
    <source>
        <dbReference type="Proteomes" id="UP000277204"/>
    </source>
</evidence>
<reference evidence="8 9" key="1">
    <citation type="submission" date="2018-11" db="EMBL/GenBank/DDBJ databases">
        <authorList>
            <consortium name="Pathogen Informatics"/>
        </authorList>
    </citation>
    <scope>NUCLEOTIDE SEQUENCE [LARGE SCALE GENOMIC DNA]</scope>
    <source>
        <strain evidence="8 9">Zambia</strain>
    </source>
</reference>
<keyword evidence="9" id="KW-1185">Reference proteome</keyword>
<evidence type="ECO:0000259" key="7">
    <source>
        <dbReference type="PROSITE" id="PS52027"/>
    </source>
</evidence>
<keyword evidence="2" id="KW-0677">Repeat</keyword>
<keyword evidence="3 5" id="KW-0863">Zinc-finger</keyword>
<feature type="compositionally biased region" description="Polar residues" evidence="6">
    <location>
        <begin position="341"/>
        <end position="351"/>
    </location>
</feature>
<dbReference type="GO" id="GO:0008270">
    <property type="term" value="F:zinc ion binding"/>
    <property type="evidence" value="ECO:0007669"/>
    <property type="project" value="UniProtKB-KW"/>
</dbReference>
<feature type="region of interest" description="Disordered" evidence="6">
    <location>
        <begin position="288"/>
        <end position="362"/>
    </location>
</feature>
<dbReference type="InterPro" id="IPR026319">
    <property type="entry name" value="ZC2HC1A/B-like"/>
</dbReference>
<evidence type="ECO:0000256" key="2">
    <source>
        <dbReference type="ARBA" id="ARBA00022737"/>
    </source>
</evidence>